<evidence type="ECO:0000313" key="3">
    <source>
        <dbReference type="Proteomes" id="UP000053780"/>
    </source>
</evidence>
<dbReference type="AlphaFoldDB" id="T0KW99"/>
<evidence type="ECO:0000313" key="2">
    <source>
        <dbReference type="EMBL" id="EQB59772.1"/>
    </source>
</evidence>
<protein>
    <submittedName>
        <fullName evidence="2">Uncharacterized protein</fullName>
    </submittedName>
</protein>
<feature type="compositionally biased region" description="Polar residues" evidence="1">
    <location>
        <begin position="301"/>
        <end position="313"/>
    </location>
</feature>
<dbReference type="HOGENOM" id="CLU_774094_0_0_1"/>
<accession>T0KW99</accession>
<dbReference type="Proteomes" id="UP000053780">
    <property type="component" value="Unassembled WGS sequence"/>
</dbReference>
<gene>
    <name evidence="2" type="ORF">NAPIS_ORF02666</name>
</gene>
<reference evidence="2 3" key="1">
    <citation type="journal article" date="2013" name="BMC Genomics">
        <title>Genome sequencing and comparative genomics of honey bee microsporidia, Nosema apis reveal novel insights into host-parasite interactions.</title>
        <authorList>
            <person name="Chen Yp."/>
            <person name="Pettis J.S."/>
            <person name="Zhao Y."/>
            <person name="Liu X."/>
            <person name="Tallon L.J."/>
            <person name="Sadzewicz L.D."/>
            <person name="Li R."/>
            <person name="Zheng H."/>
            <person name="Huang S."/>
            <person name="Zhang X."/>
            <person name="Hamilton M.C."/>
            <person name="Pernal S.F."/>
            <person name="Melathopoulos A.P."/>
            <person name="Yan X."/>
            <person name="Evans J.D."/>
        </authorList>
    </citation>
    <scope>NUCLEOTIDE SEQUENCE [LARGE SCALE GENOMIC DNA]</scope>
    <source>
        <strain evidence="2 3">BRL 01</strain>
    </source>
</reference>
<sequence length="358" mass="40419">MKLVYYNIYKLYEKGEYNTLIDLLIKFDIRINLNDIDIGKLVELNDKKVIYVIDCLFGCGCRCNNSGRDVLCGDVKISGNNICNNSVDVKIIGNNVCNGRNGESNYSIKDVYNGNSKKNSTSVDCILSRGWNVFNYEEDCTVHSTTLNNTKSPSLSNTSCLSLHNTKSPSITHSTTVHNTGYNTLPSNTLHSTSTTLHNTKSPSITQRIVSKYKLYKKLIPYILSNNRNNLINIFIKGAELEDIIYVYKNMKMYDKLIDLYVENDLYVEYFELVDRYYSSRMYDGSVNNVVNGESINVSGNDNRESINVSGNGDSDRESNDKLYNNINYNSDSTVNDSINNTIDKSINDNSNVNDSTI</sequence>
<feature type="region of interest" description="Disordered" evidence="1">
    <location>
        <begin position="301"/>
        <end position="324"/>
    </location>
</feature>
<keyword evidence="3" id="KW-1185">Reference proteome</keyword>
<proteinExistence type="predicted"/>
<dbReference type="VEuPathDB" id="MicrosporidiaDB:NAPIS_ORF02666"/>
<evidence type="ECO:0000256" key="1">
    <source>
        <dbReference type="SAM" id="MobiDB-lite"/>
    </source>
</evidence>
<dbReference type="EMBL" id="KE647366">
    <property type="protein sequence ID" value="EQB59772.1"/>
    <property type="molecule type" value="Genomic_DNA"/>
</dbReference>
<name>T0KW99_9MICR</name>
<organism evidence="2 3">
    <name type="scientific">Vairimorpha apis BRL 01</name>
    <dbReference type="NCBI Taxonomy" id="1037528"/>
    <lineage>
        <taxon>Eukaryota</taxon>
        <taxon>Fungi</taxon>
        <taxon>Fungi incertae sedis</taxon>
        <taxon>Microsporidia</taxon>
        <taxon>Nosematidae</taxon>
        <taxon>Vairimorpha</taxon>
    </lineage>
</organism>